<dbReference type="Pfam" id="PF07851">
    <property type="entry name" value="TMEM120A-B"/>
    <property type="match status" value="1"/>
</dbReference>
<comment type="caution">
    <text evidence="8">The sequence shown here is derived from an EMBL/GenBank/DDBJ whole genome shotgun (WGS) entry which is preliminary data.</text>
</comment>
<keyword evidence="4 7" id="KW-1133">Transmembrane helix</keyword>
<keyword evidence="3 7" id="KW-0812">Transmembrane</keyword>
<evidence type="ECO:0000256" key="7">
    <source>
        <dbReference type="SAM" id="Phobius"/>
    </source>
</evidence>
<keyword evidence="9" id="KW-1185">Reference proteome</keyword>
<feature type="transmembrane region" description="Helical" evidence="7">
    <location>
        <begin position="286"/>
        <end position="311"/>
    </location>
</feature>
<dbReference type="GO" id="GO:0016020">
    <property type="term" value="C:membrane"/>
    <property type="evidence" value="ECO:0007669"/>
    <property type="project" value="UniProtKB-SubCell"/>
</dbReference>
<dbReference type="InterPro" id="IPR012926">
    <property type="entry name" value="TMEM120A/B"/>
</dbReference>
<keyword evidence="5 7" id="KW-0472">Membrane</keyword>
<evidence type="ECO:0000256" key="5">
    <source>
        <dbReference type="ARBA" id="ARBA00023136"/>
    </source>
</evidence>
<sequence>MAEKDKGGLLSEAEQILVRSRALSSRALTLCNRIVGEEDALAVEIKSLLQTIASSEKAARGIADRAHAEAVSASLAEAKAVMTGLGPGGDLRKFCKPKNPWLIRMLLGNKINLVAMRKDVSQGIREEYHTFRDRAAGIMLLGPLALTLGLAWADRHQGAAFGQGQPTPLLLLGIQFYMGWLSYFYISMALRENVLYVNGSRIRGWWIQHHYWSAAASLGMLGLPVTSPTVHHFFRGFLLWSVFQAAVMFVQNRYQRRRMYTRIALGRNTAMDVVAGESSASSGQLLLLYPMLYALQATQFAIGAGVAWRTYAAVLRPEGWLEAEAQDSDLRGMRMVFCVGLVFAYLAYRNFITTLVTQLEKRSGQSKRSSRRRAPAAHSAPAAAASPAAGAAAGTVAKPAAAAAAAAADAAKGKGKAA</sequence>
<name>A0A836BTU0_9CHLO</name>
<dbReference type="EMBL" id="JAEHOE010000078">
    <property type="protein sequence ID" value="KAG2488906.1"/>
    <property type="molecule type" value="Genomic_DNA"/>
</dbReference>
<feature type="transmembrane region" description="Helical" evidence="7">
    <location>
        <begin position="331"/>
        <end position="348"/>
    </location>
</feature>
<dbReference type="PANTHER" id="PTHR21433:SF0">
    <property type="entry name" value="TRANSMEMBRANE PROTEIN 120 HOMOLOG"/>
    <property type="match status" value="1"/>
</dbReference>
<reference evidence="8" key="1">
    <citation type="journal article" date="2020" name="bioRxiv">
        <title>Comparative genomics of Chlamydomonas.</title>
        <authorList>
            <person name="Craig R.J."/>
            <person name="Hasan A.R."/>
            <person name="Ness R.W."/>
            <person name="Keightley P.D."/>
        </authorList>
    </citation>
    <scope>NUCLEOTIDE SEQUENCE</scope>
    <source>
        <strain evidence="8">CCAP 11/70</strain>
    </source>
</reference>
<feature type="region of interest" description="Disordered" evidence="6">
    <location>
        <begin position="362"/>
        <end position="385"/>
    </location>
</feature>
<evidence type="ECO:0000313" key="9">
    <source>
        <dbReference type="Proteomes" id="UP000612055"/>
    </source>
</evidence>
<feature type="transmembrane region" description="Helical" evidence="7">
    <location>
        <begin position="233"/>
        <end position="250"/>
    </location>
</feature>
<proteinExistence type="inferred from homology"/>
<dbReference type="AlphaFoldDB" id="A0A836BTU0"/>
<accession>A0A836BTU0</accession>
<dbReference type="PANTHER" id="PTHR21433">
    <property type="entry name" value="TRANSMEMBRANE PROTEIN INDUCED BY TUMOR NECROSIS FACTOR ALPHA"/>
    <property type="match status" value="1"/>
</dbReference>
<dbReference type="OrthoDB" id="2015098at2759"/>
<feature type="compositionally biased region" description="Basic residues" evidence="6">
    <location>
        <begin position="364"/>
        <end position="375"/>
    </location>
</feature>
<feature type="compositionally biased region" description="Low complexity" evidence="6">
    <location>
        <begin position="376"/>
        <end position="385"/>
    </location>
</feature>
<evidence type="ECO:0000256" key="2">
    <source>
        <dbReference type="ARBA" id="ARBA00009700"/>
    </source>
</evidence>
<organism evidence="8 9">
    <name type="scientific">Edaphochlamys debaryana</name>
    <dbReference type="NCBI Taxonomy" id="47281"/>
    <lineage>
        <taxon>Eukaryota</taxon>
        <taxon>Viridiplantae</taxon>
        <taxon>Chlorophyta</taxon>
        <taxon>core chlorophytes</taxon>
        <taxon>Chlorophyceae</taxon>
        <taxon>CS clade</taxon>
        <taxon>Chlamydomonadales</taxon>
        <taxon>Chlamydomonadales incertae sedis</taxon>
        <taxon>Edaphochlamys</taxon>
    </lineage>
</organism>
<feature type="transmembrane region" description="Helical" evidence="7">
    <location>
        <begin position="211"/>
        <end position="227"/>
    </location>
</feature>
<evidence type="ECO:0000313" key="8">
    <source>
        <dbReference type="EMBL" id="KAG2488906.1"/>
    </source>
</evidence>
<feature type="transmembrane region" description="Helical" evidence="7">
    <location>
        <begin position="135"/>
        <end position="153"/>
    </location>
</feature>
<comment type="similarity">
    <text evidence="2">Belongs to the TMEM120 family.</text>
</comment>
<evidence type="ECO:0000256" key="3">
    <source>
        <dbReference type="ARBA" id="ARBA00022692"/>
    </source>
</evidence>
<evidence type="ECO:0000256" key="1">
    <source>
        <dbReference type="ARBA" id="ARBA00004141"/>
    </source>
</evidence>
<comment type="subcellular location">
    <subcellularLocation>
        <location evidence="1">Membrane</location>
        <topology evidence="1">Multi-pass membrane protein</topology>
    </subcellularLocation>
</comment>
<protein>
    <submittedName>
        <fullName evidence="8">Uncharacterized protein</fullName>
    </submittedName>
</protein>
<gene>
    <name evidence="8" type="ORF">HYH03_012536</name>
</gene>
<evidence type="ECO:0000256" key="4">
    <source>
        <dbReference type="ARBA" id="ARBA00022989"/>
    </source>
</evidence>
<feature type="transmembrane region" description="Helical" evidence="7">
    <location>
        <begin position="169"/>
        <end position="190"/>
    </location>
</feature>
<dbReference type="Proteomes" id="UP000612055">
    <property type="component" value="Unassembled WGS sequence"/>
</dbReference>
<evidence type="ECO:0000256" key="6">
    <source>
        <dbReference type="SAM" id="MobiDB-lite"/>
    </source>
</evidence>